<dbReference type="CDD" id="cd02440">
    <property type="entry name" value="AdoMet_MTases"/>
    <property type="match status" value="1"/>
</dbReference>
<dbReference type="Gene3D" id="3.40.50.150">
    <property type="entry name" value="Vaccinia Virus protein VP39"/>
    <property type="match status" value="1"/>
</dbReference>
<reference evidence="3 6" key="2">
    <citation type="submission" date="2018-02" db="EMBL/GenBank/DDBJ databases">
        <title>Acetobacter orientalis genome.</title>
        <authorList>
            <person name="Nakashima N."/>
            <person name="Tamura T."/>
        </authorList>
    </citation>
    <scope>NUCLEOTIDE SEQUENCE [LARGE SCALE GENOMIC DNA]</scope>
    <source>
        <strain evidence="3 6">FAN1</strain>
    </source>
</reference>
<evidence type="ECO:0000313" key="6">
    <source>
        <dbReference type="Proteomes" id="UP000270034"/>
    </source>
</evidence>
<accession>A0A2Z5ZEJ1</accession>
<reference evidence="4 5" key="1">
    <citation type="submission" date="2012-11" db="EMBL/GenBank/DDBJ databases">
        <title>Whole genome sequence of Acetobacter orientalis 21F-2.</title>
        <authorList>
            <person name="Azuma Y."/>
            <person name="Higashiura N."/>
            <person name="Hirakawa H."/>
            <person name="Matsushita K."/>
        </authorList>
    </citation>
    <scope>NUCLEOTIDE SEQUENCE [LARGE SCALE GENOMIC DNA]</scope>
    <source>
        <strain evidence="4 5">21F-2</strain>
    </source>
</reference>
<proteinExistence type="predicted"/>
<evidence type="ECO:0000259" key="2">
    <source>
        <dbReference type="Pfam" id="PF08241"/>
    </source>
</evidence>
<organism evidence="3 6">
    <name type="scientific">Acetobacter orientalis</name>
    <dbReference type="NCBI Taxonomy" id="146474"/>
    <lineage>
        <taxon>Bacteria</taxon>
        <taxon>Pseudomonadati</taxon>
        <taxon>Pseudomonadota</taxon>
        <taxon>Alphaproteobacteria</taxon>
        <taxon>Acetobacterales</taxon>
        <taxon>Acetobacteraceae</taxon>
        <taxon>Acetobacter</taxon>
    </lineage>
</organism>
<dbReference type="EMBL" id="BAMX01000006">
    <property type="protein sequence ID" value="GAN65177.1"/>
    <property type="molecule type" value="Genomic_DNA"/>
</dbReference>
<dbReference type="InterPro" id="IPR029063">
    <property type="entry name" value="SAM-dependent_MTases_sf"/>
</dbReference>
<dbReference type="GO" id="GO:0032259">
    <property type="term" value="P:methylation"/>
    <property type="evidence" value="ECO:0007669"/>
    <property type="project" value="UniProtKB-KW"/>
</dbReference>
<dbReference type="InterPro" id="IPR013216">
    <property type="entry name" value="Methyltransf_11"/>
</dbReference>
<gene>
    <name evidence="4" type="ORF">Abor_006_131</name>
    <name evidence="3" type="ORF">AcetOrient_orf01095</name>
</gene>
<dbReference type="STRING" id="1231341.Abor_006_131"/>
<evidence type="ECO:0000313" key="5">
    <source>
        <dbReference type="Proteomes" id="UP000032670"/>
    </source>
</evidence>
<dbReference type="PANTHER" id="PTHR42912:SF93">
    <property type="entry name" value="N6-ADENOSINE-METHYLTRANSFERASE TMT1A"/>
    <property type="match status" value="1"/>
</dbReference>
<evidence type="ECO:0000313" key="4">
    <source>
        <dbReference type="EMBL" id="GAN65177.1"/>
    </source>
</evidence>
<keyword evidence="5" id="KW-1185">Reference proteome</keyword>
<keyword evidence="3" id="KW-0808">Transferase</keyword>
<dbReference type="KEGG" id="aot:AcetOri_orf01095"/>
<evidence type="ECO:0000313" key="3">
    <source>
        <dbReference type="EMBL" id="BBC79104.1"/>
    </source>
</evidence>
<feature type="compositionally biased region" description="Polar residues" evidence="1">
    <location>
        <begin position="1"/>
        <end position="13"/>
    </location>
</feature>
<accession>A0A0D6NGI2</accession>
<feature type="region of interest" description="Disordered" evidence="1">
    <location>
        <begin position="1"/>
        <end position="36"/>
    </location>
</feature>
<sequence length="242" mass="26230">MALEEISTSGQRESMSDVLQKCAPGSQGDDPAPSRSALDAEAVKVAYRRWAAVYDTVFGGVSAFGRRKAVEAVNSLSGTKVLEVGVGTGLALPHYTKNKQITGIDLSGDMLARARERVQREQLSNVEALLEMDAEETCFDDASFDIAVAMFVASVVPHPRKLFRELKRVVKPGGHILFVNHFLAPSGVRGVVERGMARASRSLGWHPDFAMESLLPPEDIARARIQSVPPVGLFTLVTLDNI</sequence>
<name>A0A2Z5ZEJ1_9PROT</name>
<evidence type="ECO:0000256" key="1">
    <source>
        <dbReference type="SAM" id="MobiDB-lite"/>
    </source>
</evidence>
<keyword evidence="3" id="KW-0489">Methyltransferase</keyword>
<dbReference type="InterPro" id="IPR050508">
    <property type="entry name" value="Methyltransf_Superfamily"/>
</dbReference>
<dbReference type="Proteomes" id="UP000032670">
    <property type="component" value="Unassembled WGS sequence"/>
</dbReference>
<feature type="domain" description="Methyltransferase type 11" evidence="2">
    <location>
        <begin position="82"/>
        <end position="178"/>
    </location>
</feature>
<dbReference type="GO" id="GO:0008757">
    <property type="term" value="F:S-adenosylmethionine-dependent methyltransferase activity"/>
    <property type="evidence" value="ECO:0007669"/>
    <property type="project" value="InterPro"/>
</dbReference>
<dbReference type="AlphaFoldDB" id="A0A2Z5ZEJ1"/>
<dbReference type="EMBL" id="AP018515">
    <property type="protein sequence ID" value="BBC79104.1"/>
    <property type="molecule type" value="Genomic_DNA"/>
</dbReference>
<dbReference type="PANTHER" id="PTHR42912">
    <property type="entry name" value="METHYLTRANSFERASE"/>
    <property type="match status" value="1"/>
</dbReference>
<dbReference type="Proteomes" id="UP000270034">
    <property type="component" value="Chromosome"/>
</dbReference>
<protein>
    <submittedName>
        <fullName evidence="3">Phosphatidylethanolamine N-methyltransferase</fullName>
    </submittedName>
</protein>
<dbReference type="Pfam" id="PF08241">
    <property type="entry name" value="Methyltransf_11"/>
    <property type="match status" value="1"/>
</dbReference>
<dbReference type="SUPFAM" id="SSF53335">
    <property type="entry name" value="S-adenosyl-L-methionine-dependent methyltransferases"/>
    <property type="match status" value="1"/>
</dbReference>